<dbReference type="STRING" id="309803.CTN_1742"/>
<evidence type="ECO:0000313" key="2">
    <source>
        <dbReference type="Proteomes" id="UP000000445"/>
    </source>
</evidence>
<organism evidence="1 2">
    <name type="scientific">Thermotoga neapolitana (strain ATCC 49049 / DSM 4359 / NBRC 107923 / NS-E)</name>
    <dbReference type="NCBI Taxonomy" id="309803"/>
    <lineage>
        <taxon>Bacteria</taxon>
        <taxon>Thermotogati</taxon>
        <taxon>Thermotogota</taxon>
        <taxon>Thermotogae</taxon>
        <taxon>Thermotogales</taxon>
        <taxon>Thermotogaceae</taxon>
        <taxon>Thermotoga</taxon>
    </lineage>
</organism>
<accession>B9KAD5</accession>
<dbReference type="RefSeq" id="WP_015920156.1">
    <property type="nucleotide sequence ID" value="NC_011978.1"/>
</dbReference>
<dbReference type="HOGENOM" id="CLU_1467552_0_0_0"/>
<dbReference type="AlphaFoldDB" id="B9KAD5"/>
<dbReference type="Pfam" id="PF16235">
    <property type="entry name" value="DUF4894"/>
    <property type="match status" value="1"/>
</dbReference>
<keyword evidence="2" id="KW-1185">Reference proteome</keyword>
<evidence type="ECO:0000313" key="1">
    <source>
        <dbReference type="EMBL" id="ACM23918.1"/>
    </source>
</evidence>
<evidence type="ECO:0008006" key="3">
    <source>
        <dbReference type="Google" id="ProtNLM"/>
    </source>
</evidence>
<dbReference type="Proteomes" id="UP000000445">
    <property type="component" value="Chromosome"/>
</dbReference>
<name>B9KAD5_THENN</name>
<sequence length="183" mass="20890">MRSLRIVLMILVAMYALFFMKTFSNPGEAVAVPEKIAHNLIENFNISRKSIIIDSRKVAGIVFSEGNYYLCSDDGNLVSSVLSEELFRLYPLFLEVKLEGLQLSEEGKKILSLLEPVLNSGFVSTVFFESKKVILIKGVTLSFRDWRDFVNNFEMLKSQIDFLEPRSEYFLTESGILIKIRGD</sequence>
<proteinExistence type="predicted"/>
<reference evidence="1 2" key="1">
    <citation type="journal article" date="2009" name="Biosci. Biotechnol. Biochem.">
        <title>WeGAS: a web-based microbial genome annotation system.</title>
        <authorList>
            <person name="Lee D."/>
            <person name="Seo H."/>
            <person name="Park C."/>
            <person name="Park K."/>
        </authorList>
    </citation>
    <scope>NUCLEOTIDE SEQUENCE [LARGE SCALE GENOMIC DNA]</scope>
    <source>
        <strain evidence="2">ATCC 49049 / DSM 4359 / NBRC 107923 / NS-E</strain>
    </source>
</reference>
<dbReference type="KEGG" id="tna:CTN_1742"/>
<gene>
    <name evidence="1" type="ordered locus">CTN_1742</name>
</gene>
<dbReference type="EMBL" id="CP000916">
    <property type="protein sequence ID" value="ACM23918.1"/>
    <property type="molecule type" value="Genomic_DNA"/>
</dbReference>
<protein>
    <recommendedName>
        <fullName evidence="3">Cell division protein FtsQ</fullName>
    </recommendedName>
</protein>
<dbReference type="InterPro" id="IPR032607">
    <property type="entry name" value="DUF4894"/>
</dbReference>